<keyword evidence="1" id="KW-0732">Signal</keyword>
<evidence type="ECO:0000313" key="2">
    <source>
        <dbReference type="EMBL" id="SEJ05444.1"/>
    </source>
</evidence>
<dbReference type="RefSeq" id="WP_091636709.1">
    <property type="nucleotide sequence ID" value="NZ_FNYW01000060.1"/>
</dbReference>
<keyword evidence="3" id="KW-1185">Reference proteome</keyword>
<dbReference type="STRING" id="1130080.SAMN04488113_1604"/>
<reference evidence="3" key="1">
    <citation type="submission" date="2016-10" db="EMBL/GenBank/DDBJ databases">
        <authorList>
            <person name="Varghese N."/>
            <person name="Submissions S."/>
        </authorList>
    </citation>
    <scope>NUCLEOTIDE SEQUENCE [LARGE SCALE GENOMIC DNA]</scope>
    <source>
        <strain evidence="3">DSM 25751</strain>
    </source>
</reference>
<organism evidence="2 3">
    <name type="scientific">Alkalibacterium gilvum</name>
    <dbReference type="NCBI Taxonomy" id="1130080"/>
    <lineage>
        <taxon>Bacteria</taxon>
        <taxon>Bacillati</taxon>
        <taxon>Bacillota</taxon>
        <taxon>Bacilli</taxon>
        <taxon>Lactobacillales</taxon>
        <taxon>Carnobacteriaceae</taxon>
        <taxon>Alkalibacterium</taxon>
    </lineage>
</organism>
<accession>A0A1H6VQT6</accession>
<protein>
    <submittedName>
        <fullName evidence="2">Uncharacterized protein</fullName>
    </submittedName>
</protein>
<proteinExistence type="predicted"/>
<name>A0A1H6VQT6_9LACT</name>
<dbReference type="Proteomes" id="UP000198564">
    <property type="component" value="Unassembled WGS sequence"/>
</dbReference>
<dbReference type="AlphaFoldDB" id="A0A1H6VQT6"/>
<feature type="signal peptide" evidence="1">
    <location>
        <begin position="1"/>
        <end position="27"/>
    </location>
</feature>
<dbReference type="EMBL" id="FNYW01000060">
    <property type="protein sequence ID" value="SEJ05444.1"/>
    <property type="molecule type" value="Genomic_DNA"/>
</dbReference>
<sequence length="175" mass="19244">MFKAKKIFLKSSLVLLGSTVLVPTALSVLNYDNVEAVHASEQSLDRSEDFKIHFVDSLEEVYNSSSSTGAEKSVMSASSTSPFRNELSNAEVENLVYELRSFSSKSTLFSAIIGIFGKLPGRLIVAGLNVSTYQARAYADELERTNKYDEGVVVFTNRETGATWMQPATSGPRPW</sequence>
<feature type="chain" id="PRO_5038726736" evidence="1">
    <location>
        <begin position="28"/>
        <end position="175"/>
    </location>
</feature>
<gene>
    <name evidence="2" type="ORF">SAMN04488113_1604</name>
</gene>
<evidence type="ECO:0000256" key="1">
    <source>
        <dbReference type="SAM" id="SignalP"/>
    </source>
</evidence>
<evidence type="ECO:0000313" key="3">
    <source>
        <dbReference type="Proteomes" id="UP000198564"/>
    </source>
</evidence>